<evidence type="ECO:0000313" key="2">
    <source>
        <dbReference type="Proteomes" id="UP000054721"/>
    </source>
</evidence>
<protein>
    <submittedName>
        <fullName evidence="1">Uncharacterized protein</fullName>
    </submittedName>
</protein>
<organism evidence="1 2">
    <name type="scientific">Trichinella nativa</name>
    <dbReference type="NCBI Taxonomy" id="6335"/>
    <lineage>
        <taxon>Eukaryota</taxon>
        <taxon>Metazoa</taxon>
        <taxon>Ecdysozoa</taxon>
        <taxon>Nematoda</taxon>
        <taxon>Enoplea</taxon>
        <taxon>Dorylaimia</taxon>
        <taxon>Trichinellida</taxon>
        <taxon>Trichinellidae</taxon>
        <taxon>Trichinella</taxon>
    </lineage>
</organism>
<dbReference type="EMBL" id="JYDW01000119">
    <property type="protein sequence ID" value="KRZ55259.1"/>
    <property type="molecule type" value="Genomic_DNA"/>
</dbReference>
<keyword evidence="2" id="KW-1185">Reference proteome</keyword>
<reference evidence="1 2" key="1">
    <citation type="submission" date="2015-05" db="EMBL/GenBank/DDBJ databases">
        <title>Evolution of Trichinella species and genotypes.</title>
        <authorList>
            <person name="Korhonen P.K."/>
            <person name="Edoardo P."/>
            <person name="Giuseppe L.R."/>
            <person name="Gasser R.B."/>
        </authorList>
    </citation>
    <scope>NUCLEOTIDE SEQUENCE [LARGE SCALE GENOMIC DNA]</scope>
    <source>
        <strain evidence="1">ISS10</strain>
    </source>
</reference>
<accession>A0A0V1L6S9</accession>
<sequence>MALPAHHDAMKAADDRSRCIKHRDLITLGRRFLSNANLRLGWSSSAFIFLLFKVDDQSLIEMFTKQSVPLN</sequence>
<evidence type="ECO:0000313" key="1">
    <source>
        <dbReference type="EMBL" id="KRZ55259.1"/>
    </source>
</evidence>
<dbReference type="Proteomes" id="UP000054721">
    <property type="component" value="Unassembled WGS sequence"/>
</dbReference>
<comment type="caution">
    <text evidence="1">The sequence shown here is derived from an EMBL/GenBank/DDBJ whole genome shotgun (WGS) entry which is preliminary data.</text>
</comment>
<name>A0A0V1L6S9_9BILA</name>
<gene>
    <name evidence="1" type="ORF">T02_1328</name>
</gene>
<dbReference type="OrthoDB" id="10538520at2759"/>
<proteinExistence type="predicted"/>
<dbReference type="AlphaFoldDB" id="A0A0V1L6S9"/>